<dbReference type="AlphaFoldDB" id="A0AAW1G632"/>
<comment type="caution">
    <text evidence="2">The sequence shown here is derived from an EMBL/GenBank/DDBJ whole genome shotgun (WGS) entry which is preliminary data.</text>
</comment>
<proteinExistence type="predicted"/>
<evidence type="ECO:0000313" key="2">
    <source>
        <dbReference type="EMBL" id="KAK9542762.1"/>
    </source>
</evidence>
<keyword evidence="3" id="KW-1185">Reference proteome</keyword>
<evidence type="ECO:0000256" key="1">
    <source>
        <dbReference type="SAM" id="MobiDB-lite"/>
    </source>
</evidence>
<accession>A0AAW1G632</accession>
<sequence length="114" mass="12192">MNRRPTGLSFFVCITQTLSQLSQRDDTIQIFQRDVLLPHQARDSQASQLDNQEQGSLSRCLNCRRAVWINGGTESHAATPKAASEPDSAGPGAPQSDGSMGQIGCSEHPGGAQL</sequence>
<reference evidence="2 3" key="1">
    <citation type="journal article" date="2024" name="Genome Biol. Evol.">
        <title>Chromosome-level genome assembly of the viviparous eelpout Zoarces viviparus.</title>
        <authorList>
            <person name="Fuhrmann N."/>
            <person name="Brasseur M.V."/>
            <person name="Bakowski C.E."/>
            <person name="Podsiadlowski L."/>
            <person name="Prost S."/>
            <person name="Krehenwinkel H."/>
            <person name="Mayer C."/>
        </authorList>
    </citation>
    <scope>NUCLEOTIDE SEQUENCE [LARGE SCALE GENOMIC DNA]</scope>
    <source>
        <strain evidence="2">NO-MEL_2022_Ind0_liver</strain>
    </source>
</reference>
<evidence type="ECO:0000313" key="3">
    <source>
        <dbReference type="Proteomes" id="UP001488805"/>
    </source>
</evidence>
<feature type="region of interest" description="Disordered" evidence="1">
    <location>
        <begin position="74"/>
        <end position="114"/>
    </location>
</feature>
<dbReference type="EMBL" id="JBCEZU010000001">
    <property type="protein sequence ID" value="KAK9542762.1"/>
    <property type="molecule type" value="Genomic_DNA"/>
</dbReference>
<name>A0AAW1G632_ZOAVI</name>
<protein>
    <submittedName>
        <fullName evidence="2">Uncharacterized protein</fullName>
    </submittedName>
</protein>
<gene>
    <name evidence="2" type="ORF">VZT92_000597</name>
</gene>
<dbReference type="Proteomes" id="UP001488805">
    <property type="component" value="Unassembled WGS sequence"/>
</dbReference>
<organism evidence="2 3">
    <name type="scientific">Zoarces viviparus</name>
    <name type="common">Viviparous eelpout</name>
    <name type="synonym">Blennius viviparus</name>
    <dbReference type="NCBI Taxonomy" id="48416"/>
    <lineage>
        <taxon>Eukaryota</taxon>
        <taxon>Metazoa</taxon>
        <taxon>Chordata</taxon>
        <taxon>Craniata</taxon>
        <taxon>Vertebrata</taxon>
        <taxon>Euteleostomi</taxon>
        <taxon>Actinopterygii</taxon>
        <taxon>Neopterygii</taxon>
        <taxon>Teleostei</taxon>
        <taxon>Neoteleostei</taxon>
        <taxon>Acanthomorphata</taxon>
        <taxon>Eupercaria</taxon>
        <taxon>Perciformes</taxon>
        <taxon>Cottioidei</taxon>
        <taxon>Zoarcales</taxon>
        <taxon>Zoarcidae</taxon>
        <taxon>Zoarcinae</taxon>
        <taxon>Zoarces</taxon>
    </lineage>
</organism>